<dbReference type="Proteomes" id="UP000002287">
    <property type="component" value="Chromosome 3"/>
</dbReference>
<dbReference type="EMBL" id="CP000616">
    <property type="protein sequence ID" value="ABO58939.1"/>
    <property type="molecule type" value="Genomic_DNA"/>
</dbReference>
<gene>
    <name evidence="1" type="ordered locus">Bcep1808_6014</name>
</gene>
<sequence length="116" mass="12918">MKPGLRNRDHVSLPCPYRLWSSSVAPRIGQELSAAQQLQLPCQPARHSLQRPSRRAGCARREVGAGFLRRVGFPTNAARSVANDTQLSRIQAWFCLLRPLRPGASRLVRLLHQAAS</sequence>
<dbReference type="HOGENOM" id="CLU_2092254_0_0_4"/>
<name>A4JRN6_BURVG</name>
<evidence type="ECO:0000313" key="2">
    <source>
        <dbReference type="Proteomes" id="UP000002287"/>
    </source>
</evidence>
<dbReference type="KEGG" id="bvi:Bcep1808_6014"/>
<accession>A4JRN6</accession>
<evidence type="ECO:0000313" key="1">
    <source>
        <dbReference type="EMBL" id="ABO58939.1"/>
    </source>
</evidence>
<protein>
    <submittedName>
        <fullName evidence="1">Uncharacterized protein</fullName>
    </submittedName>
</protein>
<reference evidence="2" key="1">
    <citation type="submission" date="2007-03" db="EMBL/GenBank/DDBJ databases">
        <title>Complete sequence of chromosome 3 of Burkholderia vietnamiensis G4.</title>
        <authorList>
            <consortium name="US DOE Joint Genome Institute"/>
            <person name="Copeland A."/>
            <person name="Lucas S."/>
            <person name="Lapidus A."/>
            <person name="Barry K."/>
            <person name="Detter J.C."/>
            <person name="Glavina del Rio T."/>
            <person name="Hammon N."/>
            <person name="Israni S."/>
            <person name="Dalin E."/>
            <person name="Tice H."/>
            <person name="Pitluck S."/>
            <person name="Chain P."/>
            <person name="Malfatti S."/>
            <person name="Shin M."/>
            <person name="Vergez L."/>
            <person name="Schmutz J."/>
            <person name="Larimer F."/>
            <person name="Land M."/>
            <person name="Hauser L."/>
            <person name="Kyrpides N."/>
            <person name="Tiedje J."/>
            <person name="Richardson P."/>
        </authorList>
    </citation>
    <scope>NUCLEOTIDE SEQUENCE [LARGE SCALE GENOMIC DNA]</scope>
    <source>
        <strain evidence="2">G4 / LMG 22486</strain>
    </source>
</reference>
<proteinExistence type="predicted"/>
<dbReference type="AlphaFoldDB" id="A4JRN6"/>
<organism evidence="1 2">
    <name type="scientific">Burkholderia vietnamiensis (strain G4 / LMG 22486)</name>
    <name type="common">Burkholderia cepacia (strain R1808)</name>
    <dbReference type="NCBI Taxonomy" id="269482"/>
    <lineage>
        <taxon>Bacteria</taxon>
        <taxon>Pseudomonadati</taxon>
        <taxon>Pseudomonadota</taxon>
        <taxon>Betaproteobacteria</taxon>
        <taxon>Burkholderiales</taxon>
        <taxon>Burkholderiaceae</taxon>
        <taxon>Burkholderia</taxon>
        <taxon>Burkholderia cepacia complex</taxon>
    </lineage>
</organism>